<evidence type="ECO:0000313" key="1">
    <source>
        <dbReference type="EMBL" id="ATA86595.1"/>
    </source>
</evidence>
<dbReference type="RefSeq" id="WP_095909951.1">
    <property type="nucleotide sequence ID" value="NZ_CP022386.1"/>
</dbReference>
<dbReference type="Gene3D" id="2.60.120.1360">
    <property type="match status" value="1"/>
</dbReference>
<proteinExistence type="predicted"/>
<accession>A0A250FQD3</accession>
<dbReference type="SUPFAM" id="SSF52266">
    <property type="entry name" value="SGNH hydrolase"/>
    <property type="match status" value="1"/>
</dbReference>
<dbReference type="OrthoDB" id="9810515at2"/>
<dbReference type="GO" id="GO:0016788">
    <property type="term" value="F:hydrolase activity, acting on ester bonds"/>
    <property type="evidence" value="ECO:0007669"/>
    <property type="project" value="UniProtKB-ARBA"/>
</dbReference>
<dbReference type="GeneID" id="84807939"/>
<dbReference type="EMBL" id="CP022386">
    <property type="protein sequence ID" value="ATA86595.1"/>
    <property type="molecule type" value="Genomic_DNA"/>
</dbReference>
<dbReference type="AlphaFoldDB" id="A0A250FQD3"/>
<protein>
    <submittedName>
        <fullName evidence="1">Uncharacterized protein</fullName>
    </submittedName>
</protein>
<dbReference type="KEGG" id="cgh:CGC50_05095"/>
<evidence type="ECO:0000313" key="2">
    <source>
        <dbReference type="Proteomes" id="UP000217250"/>
    </source>
</evidence>
<name>A0A250FQD3_9FLAO</name>
<dbReference type="InterPro" id="IPR036514">
    <property type="entry name" value="SGNH_hydro_sf"/>
</dbReference>
<organism evidence="1 2">
    <name type="scientific">Capnocytophaga gingivalis</name>
    <dbReference type="NCBI Taxonomy" id="1017"/>
    <lineage>
        <taxon>Bacteria</taxon>
        <taxon>Pseudomonadati</taxon>
        <taxon>Bacteroidota</taxon>
        <taxon>Flavobacteriia</taxon>
        <taxon>Flavobacteriales</taxon>
        <taxon>Flavobacteriaceae</taxon>
        <taxon>Capnocytophaga</taxon>
    </lineage>
</organism>
<sequence length="490" mass="54441">MNISYFKQSFFILLLAALLFVGLKPYLPTRIFPEGNASSTNVVVDSLMLEALSGKDIEEVLNENKDTLAHGKAPKHRTSDSLKGQTPQQYLQPFFEKLQHLETTGQGHVRIGYFGDSMTDGDFIVQDLRALFQGAFGGNGVGFLPITSESAASRGSVHHTYSNNWKRESYVNVKRPTRPFGVAGQVFFVKSPALTWVSYKASAQPHINQMYSPTLFFGQSGNTEAYVEIRHEGDTTRIVKPLNASKRLNSLTLAKGNVKGVRVNFFKADSIPIYGINSASDGGVHVDNFSSRGNSGLPLSLFNTALMQDFDTALGNYDLIVLHFGANVLNYGTLDYRWYEKGMTKVINQLRTCFPKASFLIISTADKSSKYGMEMKTDNAVVPLSLAQESYAKQTHAGFINLYKLMGGEGSMLKWVGATPPLAGKDYTHFNARGSKKVAQLLYKELMRKYLSFKHPKSSTEKIDELMQTSKDSLLHKDSILDFLDPKKKP</sequence>
<dbReference type="Gene3D" id="3.40.50.1110">
    <property type="entry name" value="SGNH hydrolase"/>
    <property type="match status" value="1"/>
</dbReference>
<reference evidence="2" key="1">
    <citation type="submission" date="2017-06" db="EMBL/GenBank/DDBJ databases">
        <title>Capnocytophaga spp. assemblies.</title>
        <authorList>
            <person name="Gulvik C.A."/>
        </authorList>
    </citation>
    <scope>NUCLEOTIDE SEQUENCE [LARGE SCALE GENOMIC DNA]</scope>
    <source>
        <strain evidence="2">H1496</strain>
    </source>
</reference>
<dbReference type="Proteomes" id="UP000217250">
    <property type="component" value="Chromosome"/>
</dbReference>
<gene>
    <name evidence="1" type="ORF">CGC50_05095</name>
</gene>